<dbReference type="WormBase" id="CBG26592">
    <property type="protein sequence ID" value="CBP38645"/>
    <property type="gene ID" value="WBGene00088006"/>
</dbReference>
<dbReference type="InParanoid" id="B6IIF2"/>
<dbReference type="STRING" id="6238.B6IIF2"/>
<dbReference type="eggNOG" id="ENOG502T2S0">
    <property type="taxonomic scope" value="Eukaryota"/>
</dbReference>
<proteinExistence type="predicted"/>
<dbReference type="KEGG" id="cbr:CBG_26592"/>
<gene>
    <name evidence="1 3" type="ORF">CBG26592</name>
    <name evidence="1" type="ORF">CBG_26592</name>
</gene>
<accession>B6IIF2</accession>
<keyword evidence="2" id="KW-1185">Reference proteome</keyword>
<reference evidence="1 2" key="2">
    <citation type="journal article" date="2011" name="PLoS Genet.">
        <title>Caenorhabditis briggsae recombinant inbred line genotypes reveal inter-strain incompatibility and the evolution of recombination.</title>
        <authorList>
            <person name="Ross J.A."/>
            <person name="Koboldt D.C."/>
            <person name="Staisch J.E."/>
            <person name="Chamberlin H.M."/>
            <person name="Gupta B.P."/>
            <person name="Miller R.D."/>
            <person name="Baird S.E."/>
            <person name="Haag E.S."/>
        </authorList>
    </citation>
    <scope>NUCLEOTIDE SEQUENCE [LARGE SCALE GENOMIC DNA]</scope>
    <source>
        <strain evidence="1 2">AF16</strain>
    </source>
</reference>
<dbReference type="EMBL" id="HE601540">
    <property type="protein sequence ID" value="CAR99682.1"/>
    <property type="molecule type" value="Genomic_DNA"/>
</dbReference>
<reference evidence="1 2" key="1">
    <citation type="journal article" date="2003" name="PLoS Biol.">
        <title>The genome sequence of Caenorhabditis briggsae: a platform for comparative genomics.</title>
        <authorList>
            <person name="Stein L.D."/>
            <person name="Bao Z."/>
            <person name="Blasiar D."/>
            <person name="Blumenthal T."/>
            <person name="Brent M.R."/>
            <person name="Chen N."/>
            <person name="Chinwalla A."/>
            <person name="Clarke L."/>
            <person name="Clee C."/>
            <person name="Coghlan A."/>
            <person name="Coulson A."/>
            <person name="D'Eustachio P."/>
            <person name="Fitch D.H."/>
            <person name="Fulton L.A."/>
            <person name="Fulton R.E."/>
            <person name="Griffiths-Jones S."/>
            <person name="Harris T.W."/>
            <person name="Hillier L.W."/>
            <person name="Kamath R."/>
            <person name="Kuwabara P.E."/>
            <person name="Mardis E.R."/>
            <person name="Marra M.A."/>
            <person name="Miner T.L."/>
            <person name="Minx P."/>
            <person name="Mullikin J.C."/>
            <person name="Plumb R.W."/>
            <person name="Rogers J."/>
            <person name="Schein J.E."/>
            <person name="Sohrmann M."/>
            <person name="Spieth J."/>
            <person name="Stajich J.E."/>
            <person name="Wei C."/>
            <person name="Willey D."/>
            <person name="Wilson R.K."/>
            <person name="Durbin R."/>
            <person name="Waterston R.H."/>
        </authorList>
    </citation>
    <scope>NUCLEOTIDE SEQUENCE [LARGE SCALE GENOMIC DNA]</scope>
    <source>
        <strain evidence="1 2">AF16</strain>
    </source>
</reference>
<protein>
    <submittedName>
        <fullName evidence="1">Protein CBG26592</fullName>
    </submittedName>
</protein>
<dbReference type="CTD" id="68918070"/>
<evidence type="ECO:0000313" key="3">
    <source>
        <dbReference type="WormBase" id="CBG26592"/>
    </source>
</evidence>
<dbReference type="Proteomes" id="UP000008549">
    <property type="component" value="Unassembled WGS sequence"/>
</dbReference>
<evidence type="ECO:0000313" key="1">
    <source>
        <dbReference type="EMBL" id="CAR99682.1"/>
    </source>
</evidence>
<evidence type="ECO:0000313" key="2">
    <source>
        <dbReference type="Proteomes" id="UP000008549"/>
    </source>
</evidence>
<name>B6IIF2_CAEBR</name>
<dbReference type="GeneID" id="68918070"/>
<dbReference type="RefSeq" id="XP_045099243.1">
    <property type="nucleotide sequence ID" value="XM_045237813.1"/>
</dbReference>
<dbReference type="HOGENOM" id="CLU_2348545_0_0_1"/>
<sequence>MREESLESICSALSISFGEDPIHLESIIDRFSEIFKIRDHLGQLRKKCEKFQTFTLEIRPIGGNGTSATCPENVFAYVLEPEACRQQELKTTGITKL</sequence>
<dbReference type="AlphaFoldDB" id="B6IIF2"/>
<organism evidence="1 2">
    <name type="scientific">Caenorhabditis briggsae</name>
    <dbReference type="NCBI Taxonomy" id="6238"/>
    <lineage>
        <taxon>Eukaryota</taxon>
        <taxon>Metazoa</taxon>
        <taxon>Ecdysozoa</taxon>
        <taxon>Nematoda</taxon>
        <taxon>Chromadorea</taxon>
        <taxon>Rhabditida</taxon>
        <taxon>Rhabditina</taxon>
        <taxon>Rhabditomorpha</taxon>
        <taxon>Rhabditoidea</taxon>
        <taxon>Rhabditidae</taxon>
        <taxon>Peloderinae</taxon>
        <taxon>Caenorhabditis</taxon>
    </lineage>
</organism>